<dbReference type="EMBL" id="QGKL01000041">
    <property type="protein sequence ID" value="PWQ94251.1"/>
    <property type="molecule type" value="Genomic_DNA"/>
</dbReference>
<reference evidence="2 3" key="1">
    <citation type="submission" date="2018-05" db="EMBL/GenBank/DDBJ databases">
        <title>Leucothrix arctica sp. nov., isolated from Arctic seawater.</title>
        <authorList>
            <person name="Choi A."/>
            <person name="Baek K."/>
        </authorList>
    </citation>
    <scope>NUCLEOTIDE SEQUENCE [LARGE SCALE GENOMIC DNA]</scope>
    <source>
        <strain evidence="2 3">IMCC9719</strain>
    </source>
</reference>
<dbReference type="SMART" id="SM00530">
    <property type="entry name" value="HTH_XRE"/>
    <property type="match status" value="1"/>
</dbReference>
<dbReference type="OrthoDB" id="8902678at2"/>
<organism evidence="2 3">
    <name type="scientific">Leucothrix arctica</name>
    <dbReference type="NCBI Taxonomy" id="1481894"/>
    <lineage>
        <taxon>Bacteria</taxon>
        <taxon>Pseudomonadati</taxon>
        <taxon>Pseudomonadota</taxon>
        <taxon>Gammaproteobacteria</taxon>
        <taxon>Thiotrichales</taxon>
        <taxon>Thiotrichaceae</taxon>
        <taxon>Leucothrix</taxon>
    </lineage>
</organism>
<dbReference type="SUPFAM" id="SSF47413">
    <property type="entry name" value="lambda repressor-like DNA-binding domains"/>
    <property type="match status" value="1"/>
</dbReference>
<dbReference type="Pfam" id="PF13560">
    <property type="entry name" value="HTH_31"/>
    <property type="match status" value="1"/>
</dbReference>
<evidence type="ECO:0000313" key="3">
    <source>
        <dbReference type="Proteomes" id="UP000245506"/>
    </source>
</evidence>
<dbReference type="InterPro" id="IPR001387">
    <property type="entry name" value="Cro/C1-type_HTH"/>
</dbReference>
<dbReference type="InterPro" id="IPR010982">
    <property type="entry name" value="Lambda_DNA-bd_dom_sf"/>
</dbReference>
<keyword evidence="3" id="KW-1185">Reference proteome</keyword>
<feature type="domain" description="HTH cro/C1-type" evidence="1">
    <location>
        <begin position="19"/>
        <end position="64"/>
    </location>
</feature>
<dbReference type="CDD" id="cd00093">
    <property type="entry name" value="HTH_XRE"/>
    <property type="match status" value="1"/>
</dbReference>
<comment type="caution">
    <text evidence="2">The sequence shown here is derived from an EMBL/GenBank/DDBJ whole genome shotgun (WGS) entry which is preliminary data.</text>
</comment>
<gene>
    <name evidence="2" type="ORF">DKT75_17095</name>
</gene>
<protein>
    <submittedName>
        <fullName evidence="2">Transcriptional regulator</fullName>
    </submittedName>
</protein>
<dbReference type="RefSeq" id="WP_109825047.1">
    <property type="nucleotide sequence ID" value="NZ_QGKL01000041.1"/>
</dbReference>
<evidence type="ECO:0000313" key="2">
    <source>
        <dbReference type="EMBL" id="PWQ94251.1"/>
    </source>
</evidence>
<dbReference type="PROSITE" id="PS50943">
    <property type="entry name" value="HTH_CROC1"/>
    <property type="match status" value="1"/>
</dbReference>
<proteinExistence type="predicted"/>
<dbReference type="AlphaFoldDB" id="A0A317C7L5"/>
<sequence length="271" mass="31617">MNNEDLGRNLRLLCSYYKSVAEVCRRLNINRPQFNRYLSGRYKPSANTMRRFCEFFGVEEHEMLLPHSQFKLMVQVRPSKKADDVGEVLEVEHLAHLKELSGDHLDRYLGYYFEYYISMACPGKLLRTLVCLEKRGGQVYFQRTERLAEFESEKAYHGIYKGVAHFLSDRIFLSDYETLTDHEITQTILFPSFKNRVSRLTGLKLGVSGTGERMPCCARVLYEHIGMRVNIRKALALCGLYELDSPEIDQTILNSVSNGMKENEWHFRARF</sequence>
<accession>A0A317C7L5</accession>
<dbReference type="Gene3D" id="1.10.260.40">
    <property type="entry name" value="lambda repressor-like DNA-binding domains"/>
    <property type="match status" value="1"/>
</dbReference>
<evidence type="ECO:0000259" key="1">
    <source>
        <dbReference type="PROSITE" id="PS50943"/>
    </source>
</evidence>
<name>A0A317C7L5_9GAMM</name>
<dbReference type="Proteomes" id="UP000245506">
    <property type="component" value="Unassembled WGS sequence"/>
</dbReference>
<dbReference type="GO" id="GO:0003677">
    <property type="term" value="F:DNA binding"/>
    <property type="evidence" value="ECO:0007669"/>
    <property type="project" value="InterPro"/>
</dbReference>